<dbReference type="AlphaFoldDB" id="A0A9D1PSD2"/>
<proteinExistence type="predicted"/>
<name>A0A9D1PSD2_9SPIO</name>
<evidence type="ECO:0000313" key="1">
    <source>
        <dbReference type="EMBL" id="HIV98674.1"/>
    </source>
</evidence>
<organism evidence="1 2">
    <name type="scientific">Candidatus Ornithospirochaeta avicola</name>
    <dbReference type="NCBI Taxonomy" id="2840896"/>
    <lineage>
        <taxon>Bacteria</taxon>
        <taxon>Pseudomonadati</taxon>
        <taxon>Spirochaetota</taxon>
        <taxon>Spirochaetia</taxon>
        <taxon>Spirochaetales</taxon>
        <taxon>Spirochaetaceae</taxon>
        <taxon>Spirochaetaceae incertae sedis</taxon>
        <taxon>Candidatus Ornithospirochaeta</taxon>
    </lineage>
</organism>
<dbReference type="EMBL" id="DXHU01000011">
    <property type="protein sequence ID" value="HIV98674.1"/>
    <property type="molecule type" value="Genomic_DNA"/>
</dbReference>
<gene>
    <name evidence="1" type="ORF">IAB12_02705</name>
</gene>
<sequence>MKKVLLGVLTVLLIITLTSCSLFSSITDIFKKDTVTAEIEINGVKMSQYDYTVDYLLEGKGVNPNSTFSINVDSSGFYDFLSSSGIPSDDARVIVKYDSSVLEYAGQYYVGYAEELIASRGLELAENEKMYATPDEWLDFKVRGNAAPGETTITFEYVRNGYAAEYTEVLSIRIIINDLSSAVEMASDESTRFYMEDQDYVLHNSLYDVDLRGIVAGTTQDTDINFDSIFTSYHDVEASVQVVNYDGTVNAYLDNSTYDASKVLSTTGTSLNLYIYAGYDMNETEDYLNAEDVQIRFYLDDKTDGILYYKDIYYPIEDFSSSMCEISGFSAATNGNSSLGAIAGTEVWLDAYISAFSTEDTFRNFRIIVEDSTGERVYNSSIYMYGDSASGTISTGWDASGEIFGERYFAFTPKNAGTYYAALTGYDDGGYNATALVTSFEVTN</sequence>
<comment type="caution">
    <text evidence="1">The sequence shown here is derived from an EMBL/GenBank/DDBJ whole genome shotgun (WGS) entry which is preliminary data.</text>
</comment>
<reference evidence="1" key="2">
    <citation type="submission" date="2021-04" db="EMBL/GenBank/DDBJ databases">
        <authorList>
            <person name="Gilroy R."/>
        </authorList>
    </citation>
    <scope>NUCLEOTIDE SEQUENCE</scope>
    <source>
        <strain evidence="1">Gambia11-129</strain>
    </source>
</reference>
<accession>A0A9D1PSD2</accession>
<reference evidence="1" key="1">
    <citation type="journal article" date="2021" name="PeerJ">
        <title>Extensive microbial diversity within the chicken gut microbiome revealed by metagenomics and culture.</title>
        <authorList>
            <person name="Gilroy R."/>
            <person name="Ravi A."/>
            <person name="Getino M."/>
            <person name="Pursley I."/>
            <person name="Horton D.L."/>
            <person name="Alikhan N.F."/>
            <person name="Baker D."/>
            <person name="Gharbi K."/>
            <person name="Hall N."/>
            <person name="Watson M."/>
            <person name="Adriaenssens E.M."/>
            <person name="Foster-Nyarko E."/>
            <person name="Jarju S."/>
            <person name="Secka A."/>
            <person name="Antonio M."/>
            <person name="Oren A."/>
            <person name="Chaudhuri R.R."/>
            <person name="La Ragione R."/>
            <person name="Hildebrand F."/>
            <person name="Pallen M.J."/>
        </authorList>
    </citation>
    <scope>NUCLEOTIDE SEQUENCE</scope>
    <source>
        <strain evidence="1">Gambia11-129</strain>
    </source>
</reference>
<dbReference type="PROSITE" id="PS51257">
    <property type="entry name" value="PROKAR_LIPOPROTEIN"/>
    <property type="match status" value="1"/>
</dbReference>
<evidence type="ECO:0000313" key="2">
    <source>
        <dbReference type="Proteomes" id="UP000823936"/>
    </source>
</evidence>
<dbReference type="Proteomes" id="UP000823936">
    <property type="component" value="Unassembled WGS sequence"/>
</dbReference>
<protein>
    <submittedName>
        <fullName evidence="1">Uncharacterized protein</fullName>
    </submittedName>
</protein>